<dbReference type="EMBL" id="BLPG01000002">
    <property type="protein sequence ID" value="GFJ96588.1"/>
    <property type="molecule type" value="Genomic_DNA"/>
</dbReference>
<organism evidence="9 10">
    <name type="scientific">Phytohabitans rumicis</name>
    <dbReference type="NCBI Taxonomy" id="1076125"/>
    <lineage>
        <taxon>Bacteria</taxon>
        <taxon>Bacillati</taxon>
        <taxon>Actinomycetota</taxon>
        <taxon>Actinomycetes</taxon>
        <taxon>Micromonosporales</taxon>
        <taxon>Micromonosporaceae</taxon>
    </lineage>
</organism>
<name>A0A6V8LNZ1_9ACTN</name>
<dbReference type="Gene3D" id="1.10.3720.10">
    <property type="entry name" value="MetI-like"/>
    <property type="match status" value="1"/>
</dbReference>
<keyword evidence="6 7" id="KW-0472">Membrane</keyword>
<evidence type="ECO:0000256" key="6">
    <source>
        <dbReference type="ARBA" id="ARBA00023136"/>
    </source>
</evidence>
<feature type="transmembrane region" description="Helical" evidence="7">
    <location>
        <begin position="42"/>
        <end position="62"/>
    </location>
</feature>
<proteinExistence type="inferred from homology"/>
<keyword evidence="4 7" id="KW-0812">Transmembrane</keyword>
<dbReference type="CDD" id="cd06261">
    <property type="entry name" value="TM_PBP2"/>
    <property type="match status" value="1"/>
</dbReference>
<dbReference type="PROSITE" id="PS50928">
    <property type="entry name" value="ABC_TM1"/>
    <property type="match status" value="1"/>
</dbReference>
<comment type="caution">
    <text evidence="9">The sequence shown here is derived from an EMBL/GenBank/DDBJ whole genome shotgun (WGS) entry which is preliminary data.</text>
</comment>
<evidence type="ECO:0000256" key="2">
    <source>
        <dbReference type="ARBA" id="ARBA00022448"/>
    </source>
</evidence>
<gene>
    <name evidence="9" type="ORF">Prum_102300</name>
</gene>
<dbReference type="GO" id="GO:0005886">
    <property type="term" value="C:plasma membrane"/>
    <property type="evidence" value="ECO:0007669"/>
    <property type="project" value="UniProtKB-SubCell"/>
</dbReference>
<accession>A0A6V8LNZ1</accession>
<keyword evidence="3" id="KW-1003">Cell membrane</keyword>
<evidence type="ECO:0000313" key="10">
    <source>
        <dbReference type="Proteomes" id="UP000482960"/>
    </source>
</evidence>
<feature type="domain" description="ABC transmembrane type-1" evidence="8">
    <location>
        <begin position="5"/>
        <end position="215"/>
    </location>
</feature>
<evidence type="ECO:0000256" key="7">
    <source>
        <dbReference type="RuleBase" id="RU363032"/>
    </source>
</evidence>
<reference evidence="9 10" key="2">
    <citation type="submission" date="2020-03" db="EMBL/GenBank/DDBJ databases">
        <authorList>
            <person name="Ichikawa N."/>
            <person name="Kimura A."/>
            <person name="Kitahashi Y."/>
            <person name="Uohara A."/>
        </authorList>
    </citation>
    <scope>NUCLEOTIDE SEQUENCE [LARGE SCALE GENOMIC DNA]</scope>
    <source>
        <strain evidence="9 10">NBRC 108638</strain>
    </source>
</reference>
<dbReference type="SUPFAM" id="SSF161098">
    <property type="entry name" value="MetI-like"/>
    <property type="match status" value="1"/>
</dbReference>
<dbReference type="PANTHER" id="PTHR30193">
    <property type="entry name" value="ABC TRANSPORTER PERMEASE PROTEIN"/>
    <property type="match status" value="1"/>
</dbReference>
<evidence type="ECO:0000256" key="4">
    <source>
        <dbReference type="ARBA" id="ARBA00022692"/>
    </source>
</evidence>
<feature type="transmembrane region" description="Helical" evidence="7">
    <location>
        <begin position="12"/>
        <end position="30"/>
    </location>
</feature>
<protein>
    <recommendedName>
        <fullName evidence="8">ABC transmembrane type-1 domain-containing protein</fullName>
    </recommendedName>
</protein>
<dbReference type="Pfam" id="PF00528">
    <property type="entry name" value="BPD_transp_1"/>
    <property type="match status" value="1"/>
</dbReference>
<dbReference type="GO" id="GO:0055085">
    <property type="term" value="P:transmembrane transport"/>
    <property type="evidence" value="ECO:0007669"/>
    <property type="project" value="InterPro"/>
</dbReference>
<sequence>MRHAFGVTLRFAVGTVLASLVLGLVTAVILNQRMRGRMVFRGVLLVPYLTSIAIVGLLWRNILDPQLGILNRLLLAAGLPGQNWLNEHPVATITAIAVWKDVGYATLLFIAGLQGIGEMYYEAAKVDGATPWQRFRHVTLPQLAPTTVFVSIIGTISALQEFALPYLVTDGGPGNASDLYVFRVYQTAFDFRDFGYASALSYLLLIVILALSVVQLRAGRQEHDA</sequence>
<reference evidence="9 10" key="1">
    <citation type="submission" date="2020-03" db="EMBL/GenBank/DDBJ databases">
        <title>Whole genome shotgun sequence of Phytohabitans rumicis NBRC 108638.</title>
        <authorList>
            <person name="Komaki H."/>
            <person name="Tamura T."/>
        </authorList>
    </citation>
    <scope>NUCLEOTIDE SEQUENCE [LARGE SCALE GENOMIC DNA]</scope>
    <source>
        <strain evidence="9 10">NBRC 108638</strain>
    </source>
</reference>
<dbReference type="RefSeq" id="WP_218577960.1">
    <property type="nucleotide sequence ID" value="NZ_BLPG01000002.1"/>
</dbReference>
<evidence type="ECO:0000259" key="8">
    <source>
        <dbReference type="PROSITE" id="PS50928"/>
    </source>
</evidence>
<dbReference type="InterPro" id="IPR000515">
    <property type="entry name" value="MetI-like"/>
</dbReference>
<keyword evidence="5 7" id="KW-1133">Transmembrane helix</keyword>
<dbReference type="PANTHER" id="PTHR30193:SF37">
    <property type="entry name" value="INNER MEMBRANE ABC TRANSPORTER PERMEASE PROTEIN YCJO"/>
    <property type="match status" value="1"/>
</dbReference>
<dbReference type="Proteomes" id="UP000482960">
    <property type="component" value="Unassembled WGS sequence"/>
</dbReference>
<keyword evidence="10" id="KW-1185">Reference proteome</keyword>
<comment type="similarity">
    <text evidence="7">Belongs to the binding-protein-dependent transport system permease family.</text>
</comment>
<comment type="subcellular location">
    <subcellularLocation>
        <location evidence="1 7">Cell membrane</location>
        <topology evidence="1 7">Multi-pass membrane protein</topology>
    </subcellularLocation>
</comment>
<evidence type="ECO:0000313" key="9">
    <source>
        <dbReference type="EMBL" id="GFJ96588.1"/>
    </source>
</evidence>
<evidence type="ECO:0000256" key="1">
    <source>
        <dbReference type="ARBA" id="ARBA00004651"/>
    </source>
</evidence>
<dbReference type="AlphaFoldDB" id="A0A6V8LNZ1"/>
<evidence type="ECO:0000256" key="3">
    <source>
        <dbReference type="ARBA" id="ARBA00022475"/>
    </source>
</evidence>
<feature type="transmembrane region" description="Helical" evidence="7">
    <location>
        <begin position="194"/>
        <end position="214"/>
    </location>
</feature>
<keyword evidence="2 7" id="KW-0813">Transport</keyword>
<evidence type="ECO:0000256" key="5">
    <source>
        <dbReference type="ARBA" id="ARBA00022989"/>
    </source>
</evidence>
<dbReference type="InterPro" id="IPR035906">
    <property type="entry name" value="MetI-like_sf"/>
</dbReference>
<dbReference type="InterPro" id="IPR051393">
    <property type="entry name" value="ABC_transporter_permease"/>
</dbReference>